<dbReference type="EMBL" id="KZ302274">
    <property type="protein sequence ID" value="PFH45870.1"/>
    <property type="molecule type" value="Genomic_DNA"/>
</dbReference>
<accession>A0A2A9NDS1</accession>
<name>A0A2A9NDS1_9AGAR</name>
<dbReference type="AlphaFoldDB" id="A0A2A9NDS1"/>
<evidence type="ECO:0000313" key="2">
    <source>
        <dbReference type="Proteomes" id="UP000242287"/>
    </source>
</evidence>
<reference evidence="1 2" key="1">
    <citation type="submission" date="2014-02" db="EMBL/GenBank/DDBJ databases">
        <title>Transposable element dynamics among asymbiotic and ectomycorrhizal Amanita fungi.</title>
        <authorList>
            <consortium name="DOE Joint Genome Institute"/>
            <person name="Hess J."/>
            <person name="Skrede I."/>
            <person name="Wolfe B."/>
            <person name="LaButti K."/>
            <person name="Ohm R.A."/>
            <person name="Grigoriev I.V."/>
            <person name="Pringle A."/>
        </authorList>
    </citation>
    <scope>NUCLEOTIDE SEQUENCE [LARGE SCALE GENOMIC DNA]</scope>
    <source>
        <strain evidence="1 2">SKay4041</strain>
    </source>
</reference>
<dbReference type="Proteomes" id="UP000242287">
    <property type="component" value="Unassembled WGS sequence"/>
</dbReference>
<protein>
    <submittedName>
        <fullName evidence="1">Uncharacterized protein</fullName>
    </submittedName>
</protein>
<evidence type="ECO:0000313" key="1">
    <source>
        <dbReference type="EMBL" id="PFH45870.1"/>
    </source>
</evidence>
<proteinExistence type="predicted"/>
<keyword evidence="2" id="KW-1185">Reference proteome</keyword>
<organism evidence="1 2">
    <name type="scientific">Amanita thiersii Skay4041</name>
    <dbReference type="NCBI Taxonomy" id="703135"/>
    <lineage>
        <taxon>Eukaryota</taxon>
        <taxon>Fungi</taxon>
        <taxon>Dikarya</taxon>
        <taxon>Basidiomycota</taxon>
        <taxon>Agaricomycotina</taxon>
        <taxon>Agaricomycetes</taxon>
        <taxon>Agaricomycetidae</taxon>
        <taxon>Agaricales</taxon>
        <taxon>Pluteineae</taxon>
        <taxon>Amanitaceae</taxon>
        <taxon>Amanita</taxon>
    </lineage>
</organism>
<gene>
    <name evidence="1" type="ORF">AMATHDRAFT_8531</name>
</gene>
<sequence>MAKRDCPLAHSEVGKLPPMNAIECEQAKGSIFWRWDHKCFEVAAAATLFGEVGGWCFGITDVPLDRSETLATTQRNVGRLIEAVRNRESGASGSRTRR</sequence>